<evidence type="ECO:0000313" key="1">
    <source>
        <dbReference type="EMBL" id="BDC98658.1"/>
    </source>
</evidence>
<reference evidence="1 2" key="1">
    <citation type="submission" date="2021-12" db="EMBL/GenBank/DDBJ databases">
        <title>Genome sequencing of bacteria with rrn-lacking chromosome and rrn-plasmid.</title>
        <authorList>
            <person name="Anda M."/>
            <person name="Iwasaki W."/>
        </authorList>
    </citation>
    <scope>NUCLEOTIDE SEQUENCE [LARGE SCALE GENOMIC DNA]</scope>
    <source>
        <strain evidence="1 2">NBRC 101262</strain>
    </source>
</reference>
<dbReference type="EMBL" id="AP025292">
    <property type="protein sequence ID" value="BDC98658.1"/>
    <property type="molecule type" value="Genomic_DNA"/>
</dbReference>
<evidence type="ECO:0000313" key="2">
    <source>
        <dbReference type="Proteomes" id="UP001354989"/>
    </source>
</evidence>
<keyword evidence="2" id="KW-1185">Reference proteome</keyword>
<protein>
    <submittedName>
        <fullName evidence="1">Uncharacterized protein</fullName>
    </submittedName>
</protein>
<gene>
    <name evidence="1" type="ORF">PEPS_09390</name>
</gene>
<name>A0ABN6L738_9BACT</name>
<organism evidence="1 2">
    <name type="scientific">Persicobacter psychrovividus</name>
    <dbReference type="NCBI Taxonomy" id="387638"/>
    <lineage>
        <taxon>Bacteria</taxon>
        <taxon>Pseudomonadati</taxon>
        <taxon>Bacteroidota</taxon>
        <taxon>Cytophagia</taxon>
        <taxon>Cytophagales</taxon>
        <taxon>Persicobacteraceae</taxon>
        <taxon>Persicobacter</taxon>
    </lineage>
</organism>
<dbReference type="Proteomes" id="UP001354989">
    <property type="component" value="Chromosome"/>
</dbReference>
<accession>A0ABN6L738</accession>
<sequence length="81" mass="8847">MHNYKRDGLMITISAIPLFINTQSILPTRGAASLQKLNLNIDHESASRDSLSAGLLKIGHHPNRKIISTAVVRLPCSKNST</sequence>
<proteinExistence type="predicted"/>